<dbReference type="InterPro" id="IPR018152">
    <property type="entry name" value="SOD_Cu/Zn_BS"/>
</dbReference>
<dbReference type="PANTHER" id="PTHR10003">
    <property type="entry name" value="SUPEROXIDE DISMUTASE CU-ZN -RELATED"/>
    <property type="match status" value="1"/>
</dbReference>
<keyword evidence="14" id="KW-1185">Reference proteome</keyword>
<feature type="domain" description="Superoxide dismutase copper/zinc binding" evidence="11">
    <location>
        <begin position="13"/>
        <end position="147"/>
    </location>
</feature>
<gene>
    <name evidence="13" type="ORF">scyTo_0018766</name>
</gene>
<comment type="function">
    <text evidence="1 9">Destroys radicals which are normally produced within the cells and which are toxic to biological systems.</text>
</comment>
<reference evidence="13 14" key="2">
    <citation type="journal article" date="2018" name="Nat. Ecol. Evol.">
        <title>Shark genomes provide insights into elasmobranch evolution and the origin of vertebrates.</title>
        <authorList>
            <person name="Hara Y"/>
            <person name="Yamaguchi K"/>
            <person name="Onimaru K"/>
            <person name="Kadota M"/>
            <person name="Koyanagi M"/>
            <person name="Keeley SD"/>
            <person name="Tatsumi K"/>
            <person name="Tanaka K"/>
            <person name="Motone F"/>
            <person name="Kageyama Y"/>
            <person name="Nozu R"/>
            <person name="Adachi N"/>
            <person name="Nishimura O"/>
            <person name="Nakagawa R"/>
            <person name="Tanegashima C"/>
            <person name="Kiyatake I"/>
            <person name="Matsumoto R"/>
            <person name="Murakumo K"/>
            <person name="Nishida K"/>
            <person name="Terakita A"/>
            <person name="Kuratani S"/>
            <person name="Sato K"/>
            <person name="Hyodo S Kuraku.S."/>
        </authorList>
    </citation>
    <scope>NUCLEOTIDE SEQUENCE [LARGE SCALE GENOMIC DNA]</scope>
</reference>
<proteinExistence type="evidence at transcript level"/>
<dbReference type="Gene3D" id="2.60.40.200">
    <property type="entry name" value="Superoxide dismutase, copper/zinc binding domain"/>
    <property type="match status" value="1"/>
</dbReference>
<evidence type="ECO:0000313" key="13">
    <source>
        <dbReference type="EMBL" id="GCB79545.1"/>
    </source>
</evidence>
<keyword evidence="8" id="KW-0564">Palmitate</keyword>
<dbReference type="Proteomes" id="UP000288216">
    <property type="component" value="Unassembled WGS sequence"/>
</dbReference>
<dbReference type="EC" id="1.15.1.1" evidence="9"/>
<evidence type="ECO:0000256" key="7">
    <source>
        <dbReference type="ARBA" id="ARBA00023008"/>
    </source>
</evidence>
<keyword evidence="8" id="KW-0449">Lipoprotein</keyword>
<dbReference type="OMA" id="GARYACG"/>
<evidence type="ECO:0000256" key="9">
    <source>
        <dbReference type="RuleBase" id="RU000393"/>
    </source>
</evidence>
<evidence type="ECO:0000256" key="10">
    <source>
        <dbReference type="SAM" id="MobiDB-lite"/>
    </source>
</evidence>
<comment type="cofactor">
    <cofactor evidence="9">
        <name>Cu cation</name>
        <dbReference type="ChEBI" id="CHEBI:23378"/>
    </cofactor>
    <text evidence="9">Binds 1 copper ion per subunit.</text>
</comment>
<keyword evidence="5" id="KW-0049">Antioxidant</keyword>
<evidence type="ECO:0000256" key="4">
    <source>
        <dbReference type="ARBA" id="ARBA00022833"/>
    </source>
</evidence>
<keyword evidence="4 9" id="KW-0862">Zinc</keyword>
<organism evidence="12">
    <name type="scientific">Scyliorhinus torazame</name>
    <name type="common">Cloudy catshark</name>
    <name type="synonym">Catulus torazame</name>
    <dbReference type="NCBI Taxonomy" id="75743"/>
    <lineage>
        <taxon>Eukaryota</taxon>
        <taxon>Metazoa</taxon>
        <taxon>Chordata</taxon>
        <taxon>Craniata</taxon>
        <taxon>Vertebrata</taxon>
        <taxon>Chondrichthyes</taxon>
        <taxon>Elasmobranchii</taxon>
        <taxon>Galeomorphii</taxon>
        <taxon>Galeoidea</taxon>
        <taxon>Carcharhiniformes</taxon>
        <taxon>Scyliorhinidae</taxon>
        <taxon>Scyliorhinus</taxon>
    </lineage>
</organism>
<dbReference type="AlphaFoldDB" id="Q000H3"/>
<dbReference type="FunFam" id="2.60.40.200:FF:000001">
    <property type="entry name" value="Superoxide dismutase [Cu-Zn]"/>
    <property type="match status" value="1"/>
</dbReference>
<dbReference type="GO" id="GO:0004784">
    <property type="term" value="F:superoxide dismutase activity"/>
    <property type="evidence" value="ECO:0007669"/>
    <property type="project" value="UniProtKB-EC"/>
</dbReference>
<keyword evidence="7 9" id="KW-0186">Copper</keyword>
<dbReference type="InterPro" id="IPR024134">
    <property type="entry name" value="SOD_Cu/Zn_/chaperone"/>
</dbReference>
<accession>Q000H3</accession>
<dbReference type="PROSITE" id="PS00087">
    <property type="entry name" value="SOD_CU_ZN_1"/>
    <property type="match status" value="1"/>
</dbReference>
<comment type="catalytic activity">
    <reaction evidence="9">
        <text>2 superoxide + 2 H(+) = H2O2 + O2</text>
        <dbReference type="Rhea" id="RHEA:20696"/>
        <dbReference type="ChEBI" id="CHEBI:15378"/>
        <dbReference type="ChEBI" id="CHEBI:15379"/>
        <dbReference type="ChEBI" id="CHEBI:16240"/>
        <dbReference type="ChEBI" id="CHEBI:18421"/>
        <dbReference type="EC" id="1.15.1.1"/>
    </reaction>
</comment>
<evidence type="ECO:0000313" key="12">
    <source>
        <dbReference type="EMBL" id="ABJ53250.1"/>
    </source>
</evidence>
<dbReference type="PROSITE" id="PS00332">
    <property type="entry name" value="SOD_CU_ZN_2"/>
    <property type="match status" value="1"/>
</dbReference>
<evidence type="ECO:0000256" key="2">
    <source>
        <dbReference type="ARBA" id="ARBA00010457"/>
    </source>
</evidence>
<sequence>MKAICVLKGTGEVTGTVQFDQAGGGPVTVKGSITGLTPGKHGFHVHAFGDNTNGCISAGPHYNPFLKTHGGPGDEERHVGDLGNVEANGDGVATFEIQDNQLHLSGERSIIGRTLVVHEKEDDLGKGEDEESTRTGNAGSRLACGVIGIAKE</sequence>
<name>Q000H3_SCYTO</name>
<evidence type="ECO:0000313" key="14">
    <source>
        <dbReference type="Proteomes" id="UP000288216"/>
    </source>
</evidence>
<comment type="similarity">
    <text evidence="2 9">Belongs to the Cu-Zn superoxide dismutase family.</text>
</comment>
<dbReference type="InterPro" id="IPR036423">
    <property type="entry name" value="SOD-like_Cu/Zn_dom_sf"/>
</dbReference>
<reference evidence="12" key="1">
    <citation type="journal article" date="2006" name="Fish Physiol. Biochem.">
        <title>Characterization of copper, zinc superoxide dismutase from a cartilaginous shark species, Scyliorhinus torazame (Carcharhiniformes).</title>
        <authorList>
            <person name="Nam Y.K."/>
            <person name="Cho Y.S."/>
            <person name="Kim K.-Y."/>
            <person name="Bang I.-C."/>
            <person name="Kim K.H."/>
            <person name="Kim S.K."/>
            <person name="Kim D.S."/>
        </authorList>
    </citation>
    <scope>NUCLEOTIDE SEQUENCE</scope>
</reference>
<dbReference type="SMR" id="Q000H3"/>
<evidence type="ECO:0000256" key="8">
    <source>
        <dbReference type="ARBA" id="ARBA00023139"/>
    </source>
</evidence>
<dbReference type="EMBL" id="DQ988331">
    <property type="protein sequence ID" value="ABJ53250.1"/>
    <property type="molecule type" value="mRNA"/>
</dbReference>
<dbReference type="Pfam" id="PF00080">
    <property type="entry name" value="Sod_Cu"/>
    <property type="match status" value="1"/>
</dbReference>
<keyword evidence="6 9" id="KW-0560">Oxidoreductase</keyword>
<evidence type="ECO:0000256" key="1">
    <source>
        <dbReference type="ARBA" id="ARBA00003917"/>
    </source>
</evidence>
<evidence type="ECO:0000256" key="6">
    <source>
        <dbReference type="ARBA" id="ARBA00023002"/>
    </source>
</evidence>
<protein>
    <recommendedName>
        <fullName evidence="9">Superoxide dismutase [Cu-Zn]</fullName>
        <ecNumber evidence="9">1.15.1.1</ecNumber>
    </recommendedName>
</protein>
<evidence type="ECO:0000259" key="11">
    <source>
        <dbReference type="Pfam" id="PF00080"/>
    </source>
</evidence>
<keyword evidence="3 9" id="KW-0479">Metal-binding</keyword>
<feature type="region of interest" description="Disordered" evidence="10">
    <location>
        <begin position="120"/>
        <end position="139"/>
    </location>
</feature>
<dbReference type="EMBL" id="BFAA01013378">
    <property type="protein sequence ID" value="GCB79545.1"/>
    <property type="molecule type" value="Genomic_DNA"/>
</dbReference>
<dbReference type="InterPro" id="IPR001424">
    <property type="entry name" value="SOD_Cu_Zn_dom"/>
</dbReference>
<evidence type="ECO:0000256" key="3">
    <source>
        <dbReference type="ARBA" id="ARBA00022723"/>
    </source>
</evidence>
<comment type="cofactor">
    <cofactor evidence="9">
        <name>Zn(2+)</name>
        <dbReference type="ChEBI" id="CHEBI:29105"/>
    </cofactor>
    <text evidence="9">Binds 1 zinc ion per subunit.</text>
</comment>
<dbReference type="GO" id="GO:0005507">
    <property type="term" value="F:copper ion binding"/>
    <property type="evidence" value="ECO:0007669"/>
    <property type="project" value="InterPro"/>
</dbReference>
<dbReference type="PRINTS" id="PR00068">
    <property type="entry name" value="CUZNDISMTASE"/>
</dbReference>
<dbReference type="OrthoDB" id="2015551at2759"/>
<dbReference type="SUPFAM" id="SSF49329">
    <property type="entry name" value="Cu,Zn superoxide dismutase-like"/>
    <property type="match status" value="1"/>
</dbReference>
<evidence type="ECO:0000256" key="5">
    <source>
        <dbReference type="ARBA" id="ARBA00022862"/>
    </source>
</evidence>
<dbReference type="CDD" id="cd00305">
    <property type="entry name" value="Cu-Zn_Superoxide_Dismutase"/>
    <property type="match status" value="1"/>
</dbReference>
<dbReference type="STRING" id="75743.Q000H3"/>